<dbReference type="SMART" id="SM00109">
    <property type="entry name" value="C1"/>
    <property type="match status" value="2"/>
</dbReference>
<dbReference type="PROSITE" id="PS50081">
    <property type="entry name" value="ZF_DAG_PE_2"/>
    <property type="match status" value="2"/>
</dbReference>
<keyword evidence="6" id="KW-1185">Reference proteome</keyword>
<gene>
    <name evidence="5" type="ORF">EDD18DRAFT_1137316</name>
</gene>
<evidence type="ECO:0000256" key="3">
    <source>
        <dbReference type="SAM" id="MobiDB-lite"/>
    </source>
</evidence>
<evidence type="ECO:0000259" key="4">
    <source>
        <dbReference type="PROSITE" id="PS50081"/>
    </source>
</evidence>
<evidence type="ECO:0000256" key="1">
    <source>
        <dbReference type="ARBA" id="ARBA00022723"/>
    </source>
</evidence>
<organism evidence="5 6">
    <name type="scientific">Armillaria luteobubalina</name>
    <dbReference type="NCBI Taxonomy" id="153913"/>
    <lineage>
        <taxon>Eukaryota</taxon>
        <taxon>Fungi</taxon>
        <taxon>Dikarya</taxon>
        <taxon>Basidiomycota</taxon>
        <taxon>Agaricomycotina</taxon>
        <taxon>Agaricomycetes</taxon>
        <taxon>Agaricomycetidae</taxon>
        <taxon>Agaricales</taxon>
        <taxon>Marasmiineae</taxon>
        <taxon>Physalacriaceae</taxon>
        <taxon>Armillaria</taxon>
    </lineage>
</organism>
<dbReference type="Gene3D" id="3.30.60.20">
    <property type="match status" value="1"/>
</dbReference>
<evidence type="ECO:0000313" key="6">
    <source>
        <dbReference type="Proteomes" id="UP001175228"/>
    </source>
</evidence>
<dbReference type="InterPro" id="IPR002219">
    <property type="entry name" value="PKC_DAG/PE"/>
</dbReference>
<dbReference type="CDD" id="cd00029">
    <property type="entry name" value="C1"/>
    <property type="match status" value="1"/>
</dbReference>
<dbReference type="InterPro" id="IPR046349">
    <property type="entry name" value="C1-like_sf"/>
</dbReference>
<dbReference type="Proteomes" id="UP001175228">
    <property type="component" value="Unassembled WGS sequence"/>
</dbReference>
<feature type="region of interest" description="Disordered" evidence="3">
    <location>
        <begin position="18"/>
        <end position="65"/>
    </location>
</feature>
<accession>A0AA39QJ37</accession>
<protein>
    <recommendedName>
        <fullName evidence="4">Phorbol-ester/DAG-type domain-containing protein</fullName>
    </recommendedName>
</protein>
<feature type="region of interest" description="Disordered" evidence="3">
    <location>
        <begin position="170"/>
        <end position="213"/>
    </location>
</feature>
<dbReference type="SUPFAM" id="SSF57889">
    <property type="entry name" value="Cysteine-rich domain"/>
    <property type="match status" value="1"/>
</dbReference>
<evidence type="ECO:0000256" key="2">
    <source>
        <dbReference type="ARBA" id="ARBA00022833"/>
    </source>
</evidence>
<feature type="compositionally biased region" description="Low complexity" evidence="3">
    <location>
        <begin position="179"/>
        <end position="212"/>
    </location>
</feature>
<dbReference type="EMBL" id="JAUEPU010000004">
    <property type="protein sequence ID" value="KAK0503311.1"/>
    <property type="molecule type" value="Genomic_DNA"/>
</dbReference>
<name>A0AA39QJ37_9AGAR</name>
<dbReference type="PROSITE" id="PS00479">
    <property type="entry name" value="ZF_DAG_PE_1"/>
    <property type="match status" value="1"/>
</dbReference>
<feature type="domain" description="Phorbol-ester/DAG-type" evidence="4">
    <location>
        <begin position="495"/>
        <end position="546"/>
    </location>
</feature>
<evidence type="ECO:0000313" key="5">
    <source>
        <dbReference type="EMBL" id="KAK0503311.1"/>
    </source>
</evidence>
<reference evidence="5" key="1">
    <citation type="submission" date="2023-06" db="EMBL/GenBank/DDBJ databases">
        <authorList>
            <consortium name="Lawrence Berkeley National Laboratory"/>
            <person name="Ahrendt S."/>
            <person name="Sahu N."/>
            <person name="Indic B."/>
            <person name="Wong-Bajracharya J."/>
            <person name="Merenyi Z."/>
            <person name="Ke H.-M."/>
            <person name="Monk M."/>
            <person name="Kocsube S."/>
            <person name="Drula E."/>
            <person name="Lipzen A."/>
            <person name="Balint B."/>
            <person name="Henrissat B."/>
            <person name="Andreopoulos B."/>
            <person name="Martin F.M."/>
            <person name="Harder C.B."/>
            <person name="Rigling D."/>
            <person name="Ford K.L."/>
            <person name="Foster G.D."/>
            <person name="Pangilinan J."/>
            <person name="Papanicolaou A."/>
            <person name="Barry K."/>
            <person name="LaButti K."/>
            <person name="Viragh M."/>
            <person name="Koriabine M."/>
            <person name="Yan M."/>
            <person name="Riley R."/>
            <person name="Champramary S."/>
            <person name="Plett K.L."/>
            <person name="Tsai I.J."/>
            <person name="Slot J."/>
            <person name="Sipos G."/>
            <person name="Plett J."/>
            <person name="Nagy L.G."/>
            <person name="Grigoriev I.V."/>
        </authorList>
    </citation>
    <scope>NUCLEOTIDE SEQUENCE</scope>
    <source>
        <strain evidence="5">HWK02</strain>
    </source>
</reference>
<comment type="caution">
    <text evidence="5">The sequence shown here is derived from an EMBL/GenBank/DDBJ whole genome shotgun (WGS) entry which is preliminary data.</text>
</comment>
<dbReference type="GO" id="GO:0046872">
    <property type="term" value="F:metal ion binding"/>
    <property type="evidence" value="ECO:0007669"/>
    <property type="project" value="UniProtKB-KW"/>
</dbReference>
<sequence length="2302" mass="257417">MGHDSLRIDTALHNTVPLTSDVPADRSPTVPSFRLSTSPSEKLPLSPTGIDEAHPPSFRKTYGTRSNESRKLLAHVLGQLANRVMPPSIYDIATTTDNTGEKGLSKLLKGGVKFGSGKPQKSRAPGDDDEDTEVDKDFTPDGTFDFMSQLKDVLMISVLRGWQIFDEGSTDVKAERQSSGKSSSPFRRSINTLSPSGKRSRSPSPASASAGGQVHSTELLSQCISILSSVVSEDCRYKISSPRPSRPPNALQALTLKVAQFLLHVHRRNPKVVSQIGFALIPAFYTFPPEMYARLLAFFEECIIRGILDDLREVQGLQDEIAFQAPEAFDESFDAPMVSITVDAAEETGMPEHQAKPRWVPWTDAVSLRVVSVLSTNAPLQPPSVYFLASMSPPLLAAILDNIDFGLESAAPIDVLHRLHRLVDLLVTAKVDTYLDLLEVVAYHSSKSRHAAASMLSAFWPKGMGHVIISRPLASSAYLANSPSMRDLLQDHPYGHQFLPWRFIANNQYPQNDCRSCGSPIDGFGLLCPFCTCAVHFDCYDHPHGCHLAKYSTTSGASVQKVALYRFSNLSSNRRDHGVWTLRKRGHTFRYVNLFTLCLCSACRQPLWGCIAQGFRCTTCLQFVHVRCASSHTLSGCQYYEYDSSHMTIEWNALRQSCVDFYGDILSLSQEELRGRCFEEISITTSILWTQLQLLTHGVALGSILITHNGRGPGELTPHKIAEFELHRVLQTCEDLISEDVLAASAAIEDYLQDNDLRRSEHSILFDWSNLVYITTIIKSPATDHSALVSSASQSSLLTVTQPDIFSAVKEPLTHPFEMLPLSHMRDILGKDFNLHSDGIAKYLLSYLHHLGFFERVDRHPTLFDDNPNVNSISCSFPLPLGLDLSTDVETLFASVEACLSDLDLSVNETGFLLLSRRLWPNGMASEYAVRRLTQAIISWVFAEDDNLATILRDYVAKQQSLPGVRMADDVNPWPEARTLRHVPPSSVHNGGDYVTARRSLLSHYAIPWLSALHQEDAENYGMLLYETSVQLAQTSLSAGLVVAPSPDFSPPTDTVTHNRDAQYFDRLLRLIIRLSQNSVTFTIFDDLFVCWLEAVSASDRFEEPISSLSRLFARDVQESTSRASVFDSTAGQDTSDAAIDPWRRVISVSAESKAGLLRSLRWIYVFARSGVDVPIQTYFHFITLMEKFQTTVAESLLFVKTVMSSTWQRPTSRFEIQDMFAKLHTRLMPEILQTLSGGTHMKDVVHFIRQTLATCLLLYGCNRTKVMELEMIYDDEIKDIPSRRKINIRSSIVSDPIIVPSQFMAAIDRYMSADVDDVSCLIAKFFHMFLMRSPYLEPHEVDNFILKNGSMLCNCVWQLYGIHRPEISTFRAPFLLRTLVVDSQPFQNTLKKVFSAEDDWELRLEGIARLFRIILDSPGPNFQVEGRQWKSSVGDVFYYFFASLWADKKEEIRVSVDTLASNMLAVHFHAISSCWDEVLSKSPIEERVKLVSFLIQLRSHFPTWQVVSWQVIVETLLEDQYDEKESGDGPAAAHLSMYGLSSKDDKDDVSPDESVIPSDTALLRASILHLSLSMIAGGIKIEYNDVLRVKHHLVRAFGFDKVASVPTSNGHTFFVEFGEAEEIPELAYPCVTELTVVLDAHHVLNLNTISTGIQERADSTTPLLIGAPYVDVCLGLFCTVRNPESLPVLVLKSMIEALGIIIYKHNFEKVYLRHLQQTLRRAVSRALELLLLDINYECRQLALSVVQAYIKRWHGSIRSFVHFAIEQVAKLVASQSHLSQDALVAQGKAFIESTLVTYCNNGIFTGLIRRDLDSEIFVILKQVTDANFKASPKPFTNLRESLLRDTLPRAVETDQAAFQALLKNLQSYVEVVYHQGYSLDLMSFVGQHLVHLARRSLDCLDRAQSAINPSPLLSIATILIQHNKSQSRDMLTYTDAILRMTLTRLAVDEECLSKLIQVTATLYRKTQSTDSVPANAIIAVVLELLSDGLRMKIRVLPITLKAMLEAVTTTEIVGHTTPAVLYHQQFATIADNGFHFLQNHVWTDMRSDSDYSTSLTVGKFILQAATHDPSVMTKVVDQTVERSSRHIMTIRAWNVLILAALMDPSENWITLMYMQLPTFSSAYQATLRGYLQAGTSPPDSAITDINHAYVAIKLWLMLAQKRAAKEEKGSISAFMVWNELWPPFESLVNVFEAEVQVGLSMTLAMLTWSTVAELFLFIRALHSPVASESASHIGLLKRLKNLSGGEAHTSKLSRALRSMAEPPPEIPIGSHINQAAKDLIAAEKLRILEAKREPRSGRSGT</sequence>
<keyword evidence="1" id="KW-0479">Metal-binding</keyword>
<feature type="region of interest" description="Disordered" evidence="3">
    <location>
        <begin position="110"/>
        <end position="140"/>
    </location>
</feature>
<keyword evidence="2" id="KW-0862">Zinc</keyword>
<feature type="domain" description="Phorbol-ester/DAG-type" evidence="4">
    <location>
        <begin position="586"/>
        <end position="637"/>
    </location>
</feature>
<proteinExistence type="predicted"/>